<comment type="caution">
    <text evidence="8">The sequence shown here is derived from an EMBL/GenBank/DDBJ whole genome shotgun (WGS) entry which is preliminary data.</text>
</comment>
<feature type="compositionally biased region" description="Basic and acidic residues" evidence="5">
    <location>
        <begin position="134"/>
        <end position="162"/>
    </location>
</feature>
<evidence type="ECO:0000256" key="5">
    <source>
        <dbReference type="SAM" id="MobiDB-lite"/>
    </source>
</evidence>
<dbReference type="GO" id="GO:0008234">
    <property type="term" value="F:cysteine-type peptidase activity"/>
    <property type="evidence" value="ECO:0007669"/>
    <property type="project" value="UniProtKB-KW"/>
</dbReference>
<dbReference type="PROSITE" id="PS51935">
    <property type="entry name" value="NLPC_P60"/>
    <property type="match status" value="1"/>
</dbReference>
<feature type="compositionally biased region" description="Basic and acidic residues" evidence="5">
    <location>
        <begin position="1"/>
        <end position="13"/>
    </location>
</feature>
<feature type="region of interest" description="Disordered" evidence="5">
    <location>
        <begin position="197"/>
        <end position="230"/>
    </location>
</feature>
<evidence type="ECO:0000259" key="7">
    <source>
        <dbReference type="PROSITE" id="PS51935"/>
    </source>
</evidence>
<evidence type="ECO:0000256" key="4">
    <source>
        <dbReference type="ARBA" id="ARBA00022807"/>
    </source>
</evidence>
<comment type="similarity">
    <text evidence="1">Belongs to the peptidase C40 family.</text>
</comment>
<feature type="domain" description="NlpC/P60" evidence="7">
    <location>
        <begin position="715"/>
        <end position="865"/>
    </location>
</feature>
<evidence type="ECO:0000313" key="9">
    <source>
        <dbReference type="Proteomes" id="UP000824109"/>
    </source>
</evidence>
<evidence type="ECO:0000256" key="3">
    <source>
        <dbReference type="ARBA" id="ARBA00022801"/>
    </source>
</evidence>
<keyword evidence="2" id="KW-0645">Protease</keyword>
<feature type="region of interest" description="Disordered" evidence="5">
    <location>
        <begin position="1"/>
        <end position="69"/>
    </location>
</feature>
<dbReference type="Gene3D" id="3.90.1720.10">
    <property type="entry name" value="endopeptidase domain like (from Nostoc punctiforme)"/>
    <property type="match status" value="1"/>
</dbReference>
<reference evidence="8" key="2">
    <citation type="journal article" date="2021" name="PeerJ">
        <title>Extensive microbial diversity within the chicken gut microbiome revealed by metagenomics and culture.</title>
        <authorList>
            <person name="Gilroy R."/>
            <person name="Ravi A."/>
            <person name="Getino M."/>
            <person name="Pursley I."/>
            <person name="Horton D.L."/>
            <person name="Alikhan N.F."/>
            <person name="Baker D."/>
            <person name="Gharbi K."/>
            <person name="Hall N."/>
            <person name="Watson M."/>
            <person name="Adriaenssens E.M."/>
            <person name="Foster-Nyarko E."/>
            <person name="Jarju S."/>
            <person name="Secka A."/>
            <person name="Antonio M."/>
            <person name="Oren A."/>
            <person name="Chaudhuri R.R."/>
            <person name="La Ragione R."/>
            <person name="Hildebrand F."/>
            <person name="Pallen M.J."/>
        </authorList>
    </citation>
    <scope>NUCLEOTIDE SEQUENCE</scope>
    <source>
        <strain evidence="8">USAMLcec3-3695</strain>
    </source>
</reference>
<evidence type="ECO:0000313" key="8">
    <source>
        <dbReference type="EMBL" id="HIU56284.1"/>
    </source>
</evidence>
<dbReference type="Pfam" id="PF00877">
    <property type="entry name" value="NLPC_P60"/>
    <property type="match status" value="1"/>
</dbReference>
<proteinExistence type="inferred from homology"/>
<dbReference type="InterPro" id="IPR000064">
    <property type="entry name" value="NLP_P60_dom"/>
</dbReference>
<dbReference type="Proteomes" id="UP000824109">
    <property type="component" value="Unassembled WGS sequence"/>
</dbReference>
<sequence length="865" mass="95087">MKDIKSKPKEVKRNTHSLKTNGGYKSKKAAMPMSAADSLKRQYVKTKAELKKQTEEQNERPENYAVDEVEDRAERAAYAAADAVRQSAQYAAGRIKQKKAQKIDLPEIPVSGNPTQESAHKQLEASRAESNVNKPKDKQLMQDRQKIKARNDTAVKAKERAAPIKTKEAVLSEKAQKNVVEKPKIKTREAVENQHVRAVNAKNNPLEIPRSQPFQERLNTKTRQTAGGVKDIAVSEKVPHASEAVPKIKSKSEYLKSKTVSENKVYRLKQKRVYHSKDNLIKPKTIQAVRAKQEEKRLNAANDKSKVAREYAKTKLKHKAKMQRPAVSGEIPQTEGIPTSSNIVVPEKATPSEPHITPKQKPVPEEQIKVKRTDIKTKSSYIRSHYSGRAEIKSKPAAMESPRIISQEKQLIKSKPKNVIKSVSEQTSVKPARKIRLRKMPKARKTIKRATSKTQKQVTKQAAKQAAKRSKELVRRSAQAAKAAGRAAVRLTVKAAQAIAAAAKTVVSAIAAFGGWAVLLVVLIVIIIIAAIAASPFGIFISEEVNETGSIPLSQIISEYNIELTQEVEDIELSVEHTDAEIIDNRTDNNIVIAVFAAKTAGAEDDTAEDVVVFDEAKAEKLKEYFRIANTVEYSITEMCISDGETTTVETYLTITITGKTKEELMDEYELTDKQREAVETLLEHGDVIISSSHSLAITNADVQSIIEGLPDSLPQERKDVVKNAGSLVGKVNYFWGGKSSAIGWDPAWGTMRRVTAEGSPSSGTLRAYGLDCSGFVSWVFLNSGMSGVGDGTIGQRDRSRLVSESAVQVGDLAFLPSYSHVGIVVGKDTDGNILVIHCSSSANNVVISTADSVGFTVFRRPNCY</sequence>
<keyword evidence="3" id="KW-0378">Hydrolase</keyword>
<dbReference type="GO" id="GO:0006508">
    <property type="term" value="P:proteolysis"/>
    <property type="evidence" value="ECO:0007669"/>
    <property type="project" value="UniProtKB-KW"/>
</dbReference>
<dbReference type="EMBL" id="DVNB01000007">
    <property type="protein sequence ID" value="HIU56284.1"/>
    <property type="molecule type" value="Genomic_DNA"/>
</dbReference>
<keyword evidence="6" id="KW-0472">Membrane</keyword>
<dbReference type="InterPro" id="IPR038765">
    <property type="entry name" value="Papain-like_cys_pep_sf"/>
</dbReference>
<organism evidence="8 9">
    <name type="scientific">Candidatus Ornithomonoglobus merdipullorum</name>
    <dbReference type="NCBI Taxonomy" id="2840895"/>
    <lineage>
        <taxon>Bacteria</taxon>
        <taxon>Bacillati</taxon>
        <taxon>Bacillota</taxon>
        <taxon>Clostridia</taxon>
        <taxon>Candidatus Ornithomonoglobus</taxon>
    </lineage>
</organism>
<accession>A0A9D1SDD6</accession>
<protein>
    <submittedName>
        <fullName evidence="8">C40 family peptidase</fullName>
    </submittedName>
</protein>
<dbReference type="PANTHER" id="PTHR47053:SF1">
    <property type="entry name" value="MUREIN DD-ENDOPEPTIDASE MEPH-RELATED"/>
    <property type="match status" value="1"/>
</dbReference>
<keyword evidence="4" id="KW-0788">Thiol protease</keyword>
<dbReference type="SUPFAM" id="SSF54001">
    <property type="entry name" value="Cysteine proteinases"/>
    <property type="match status" value="1"/>
</dbReference>
<feature type="region of interest" description="Disordered" evidence="5">
    <location>
        <begin position="315"/>
        <end position="339"/>
    </location>
</feature>
<name>A0A9D1SDD6_9FIRM</name>
<keyword evidence="6" id="KW-0812">Transmembrane</keyword>
<reference evidence="8" key="1">
    <citation type="submission" date="2020-10" db="EMBL/GenBank/DDBJ databases">
        <authorList>
            <person name="Gilroy R."/>
        </authorList>
    </citation>
    <scope>NUCLEOTIDE SEQUENCE</scope>
    <source>
        <strain evidence="8">USAMLcec3-3695</strain>
    </source>
</reference>
<dbReference type="AlphaFoldDB" id="A0A9D1SDD6"/>
<feature type="compositionally biased region" description="Basic and acidic residues" evidence="5">
    <location>
        <begin position="46"/>
        <end position="62"/>
    </location>
</feature>
<keyword evidence="6" id="KW-1133">Transmembrane helix</keyword>
<gene>
    <name evidence="8" type="ORF">IAA61_00560</name>
</gene>
<dbReference type="PANTHER" id="PTHR47053">
    <property type="entry name" value="MUREIN DD-ENDOPEPTIDASE MEPH-RELATED"/>
    <property type="match status" value="1"/>
</dbReference>
<evidence type="ECO:0000256" key="2">
    <source>
        <dbReference type="ARBA" id="ARBA00022670"/>
    </source>
</evidence>
<evidence type="ECO:0000256" key="6">
    <source>
        <dbReference type="SAM" id="Phobius"/>
    </source>
</evidence>
<feature type="region of interest" description="Disordered" evidence="5">
    <location>
        <begin position="96"/>
        <end position="162"/>
    </location>
</feature>
<dbReference type="InterPro" id="IPR051202">
    <property type="entry name" value="Peptidase_C40"/>
</dbReference>
<feature type="compositionally biased region" description="Basic and acidic residues" evidence="5">
    <location>
        <begin position="118"/>
        <end position="127"/>
    </location>
</feature>
<evidence type="ECO:0000256" key="1">
    <source>
        <dbReference type="ARBA" id="ARBA00007074"/>
    </source>
</evidence>
<feature type="transmembrane region" description="Helical" evidence="6">
    <location>
        <begin position="513"/>
        <end position="534"/>
    </location>
</feature>